<dbReference type="Proteomes" id="UP000595446">
    <property type="component" value="Chromosome"/>
</dbReference>
<proteinExistence type="predicted"/>
<evidence type="ECO:0000313" key="3">
    <source>
        <dbReference type="Proteomes" id="UP000595446"/>
    </source>
</evidence>
<dbReference type="InterPro" id="IPR047650">
    <property type="entry name" value="Transpos_IS110"/>
</dbReference>
<dbReference type="Pfam" id="PF02371">
    <property type="entry name" value="Transposase_20"/>
    <property type="match status" value="1"/>
</dbReference>
<dbReference type="AlphaFoldDB" id="A0A7R7JJB2"/>
<protein>
    <recommendedName>
        <fullName evidence="1">Transposase IS116/IS110/IS902 C-terminal domain-containing protein</fullName>
    </recommendedName>
</protein>
<gene>
    <name evidence="2" type="ORF">MHEC_41480</name>
</gene>
<evidence type="ECO:0000259" key="1">
    <source>
        <dbReference type="Pfam" id="PF02371"/>
    </source>
</evidence>
<accession>A0A7R7JJB2</accession>
<reference evidence="2 3" key="1">
    <citation type="submission" date="2020-12" db="EMBL/GenBank/DDBJ databases">
        <title>Complete genome sequence of Mycobacterium heckeshornense JCM 15655T, closely related to a pathogenic non-tuberculous mycobacterial species Mycobacterium xenopi.</title>
        <authorList>
            <person name="Yoshida M."/>
            <person name="Fukano H."/>
            <person name="Asakura T."/>
            <person name="Suzuki M."/>
            <person name="Hoshino Y."/>
        </authorList>
    </citation>
    <scope>NUCLEOTIDE SEQUENCE [LARGE SCALE GENOMIC DNA]</scope>
    <source>
        <strain evidence="2 3">JCM 15655</strain>
    </source>
</reference>
<dbReference type="PANTHER" id="PTHR33055:SF13">
    <property type="entry name" value="TRANSPOSASE"/>
    <property type="match status" value="1"/>
</dbReference>
<evidence type="ECO:0000313" key="2">
    <source>
        <dbReference type="EMBL" id="BCO37715.1"/>
    </source>
</evidence>
<dbReference type="GO" id="GO:0004803">
    <property type="term" value="F:transposase activity"/>
    <property type="evidence" value="ECO:0007669"/>
    <property type="project" value="InterPro"/>
</dbReference>
<dbReference type="InterPro" id="IPR003346">
    <property type="entry name" value="Transposase_20"/>
</dbReference>
<dbReference type="GO" id="GO:0006313">
    <property type="term" value="P:DNA transposition"/>
    <property type="evidence" value="ECO:0007669"/>
    <property type="project" value="InterPro"/>
</dbReference>
<dbReference type="EMBL" id="AP024237">
    <property type="protein sequence ID" value="BCO37715.1"/>
    <property type="molecule type" value="Genomic_DNA"/>
</dbReference>
<dbReference type="GO" id="GO:0003677">
    <property type="term" value="F:DNA binding"/>
    <property type="evidence" value="ECO:0007669"/>
    <property type="project" value="InterPro"/>
</dbReference>
<dbReference type="PANTHER" id="PTHR33055">
    <property type="entry name" value="TRANSPOSASE FOR INSERTION SEQUENCE ELEMENT IS1111A"/>
    <property type="match status" value="1"/>
</dbReference>
<keyword evidence="3" id="KW-1185">Reference proteome</keyword>
<feature type="domain" description="Transposase IS116/IS110/IS902 C-terminal" evidence="1">
    <location>
        <begin position="79"/>
        <end position="166"/>
    </location>
</feature>
<organism evidence="2 3">
    <name type="scientific">Mycobacterium heckeshornense</name>
    <dbReference type="NCBI Taxonomy" id="110505"/>
    <lineage>
        <taxon>Bacteria</taxon>
        <taxon>Bacillati</taxon>
        <taxon>Actinomycetota</taxon>
        <taxon>Actinomycetes</taxon>
        <taxon>Mycobacteriales</taxon>
        <taxon>Mycobacteriaceae</taxon>
        <taxon>Mycobacterium</taxon>
    </lineage>
</organism>
<name>A0A7R7JJB2_9MYCO</name>
<sequence length="248" mass="27158">MTAVIAAHTRGVDDTPARAEAIKTAATGWAAFWAGHLDLDALTVDVTEHLTNLADDQARVARFTAHSTRWWEHLYGDDELLLSVPGMGPVTAATVRAFLGDGSSFCSAKKSRVLRRHHPPPTWSSGTMSQPRRAITKEGPAPLRLALFQAAGAARRTDPQLAAFYHRLMTTQGHCHTQATIAVARKLAERIWVTITTGRPYQLRDTNGDPVTARAAKEIINAHNRVNASTRARTRAQTTTVRKSNLTR</sequence>